<name>A0AAD2FC14_9STRA</name>
<organism evidence="2 3">
    <name type="scientific">Cylindrotheca closterium</name>
    <dbReference type="NCBI Taxonomy" id="2856"/>
    <lineage>
        <taxon>Eukaryota</taxon>
        <taxon>Sar</taxon>
        <taxon>Stramenopiles</taxon>
        <taxon>Ochrophyta</taxon>
        <taxon>Bacillariophyta</taxon>
        <taxon>Bacillariophyceae</taxon>
        <taxon>Bacillariophycidae</taxon>
        <taxon>Bacillariales</taxon>
        <taxon>Bacillariaceae</taxon>
        <taxon>Cylindrotheca</taxon>
    </lineage>
</organism>
<keyword evidence="3" id="KW-1185">Reference proteome</keyword>
<proteinExistence type="predicted"/>
<evidence type="ECO:0000313" key="2">
    <source>
        <dbReference type="EMBL" id="CAJ1929991.1"/>
    </source>
</evidence>
<reference evidence="2" key="1">
    <citation type="submission" date="2023-08" db="EMBL/GenBank/DDBJ databases">
        <authorList>
            <person name="Audoor S."/>
            <person name="Bilcke G."/>
        </authorList>
    </citation>
    <scope>NUCLEOTIDE SEQUENCE</scope>
</reference>
<evidence type="ECO:0000256" key="1">
    <source>
        <dbReference type="SAM" id="MobiDB-lite"/>
    </source>
</evidence>
<dbReference type="Proteomes" id="UP001295423">
    <property type="component" value="Unassembled WGS sequence"/>
</dbReference>
<sequence>MHKLSLGSLGPSYGRQDHSNAVGMNQLQNVIPESPNFAKWRRYMDGHKTQKERNDVLRLKKRRMLICDLILHKVLGSHALLNAWSDVDFGPNKNNILDATSTDPMHTIEEGLIPMILEVFFGLMSPAALKEIDDYVESLFGPGRNQTREKENYPRVTFRHGYTKLTNLSSSERLGQLFLLSIILQSKKGQDLLLHRFRASFDSEREERQSRSRKRTKSSPGSNNLTPTTPASTAIDNDNEPELGRGTDDDDDGEEANVYHLEEDTCNYPDEEVTLVKLDWPEVKDYLDVIGLQYVHKDLEPQLPQHHKQ</sequence>
<dbReference type="EMBL" id="CAKOGP040000102">
    <property type="protein sequence ID" value="CAJ1929991.1"/>
    <property type="molecule type" value="Genomic_DNA"/>
</dbReference>
<feature type="compositionally biased region" description="Polar residues" evidence="1">
    <location>
        <begin position="220"/>
        <end position="236"/>
    </location>
</feature>
<comment type="caution">
    <text evidence="2">The sequence shown here is derived from an EMBL/GenBank/DDBJ whole genome shotgun (WGS) entry which is preliminary data.</text>
</comment>
<evidence type="ECO:0000313" key="3">
    <source>
        <dbReference type="Proteomes" id="UP001295423"/>
    </source>
</evidence>
<protein>
    <submittedName>
        <fullName evidence="2">Uncharacterized protein</fullName>
    </submittedName>
</protein>
<dbReference type="AlphaFoldDB" id="A0AAD2FC14"/>
<gene>
    <name evidence="2" type="ORF">CYCCA115_LOCUS1813</name>
</gene>
<accession>A0AAD2FC14</accession>
<feature type="region of interest" description="Disordered" evidence="1">
    <location>
        <begin position="204"/>
        <end position="254"/>
    </location>
</feature>